<keyword evidence="9" id="KW-1185">Reference proteome</keyword>
<comment type="similarity">
    <text evidence="1">Belongs to the sigma-70 factor family. ECF subfamily.</text>
</comment>
<evidence type="ECO:0000256" key="4">
    <source>
        <dbReference type="ARBA" id="ARBA00023163"/>
    </source>
</evidence>
<dbReference type="PANTHER" id="PTHR43133:SF51">
    <property type="entry name" value="RNA POLYMERASE SIGMA FACTOR"/>
    <property type="match status" value="1"/>
</dbReference>
<dbReference type="InterPro" id="IPR014284">
    <property type="entry name" value="RNA_pol_sigma-70_dom"/>
</dbReference>
<evidence type="ECO:0000313" key="9">
    <source>
        <dbReference type="Proteomes" id="UP000464178"/>
    </source>
</evidence>
<dbReference type="NCBIfam" id="TIGR02937">
    <property type="entry name" value="sigma70-ECF"/>
    <property type="match status" value="1"/>
</dbReference>
<proteinExistence type="inferred from homology"/>
<protein>
    <recommendedName>
        <fullName evidence="10">ECF RNA polymerase sigma factor SigE</fullName>
    </recommendedName>
</protein>
<dbReference type="InterPro" id="IPR011044">
    <property type="entry name" value="Quino_amine_DH_bsu"/>
</dbReference>
<dbReference type="InterPro" id="IPR036388">
    <property type="entry name" value="WH-like_DNA-bd_sf"/>
</dbReference>
<dbReference type="Pfam" id="PF08281">
    <property type="entry name" value="Sigma70_r4_2"/>
    <property type="match status" value="1"/>
</dbReference>
<evidence type="ECO:0000259" key="7">
    <source>
        <dbReference type="Pfam" id="PF08281"/>
    </source>
</evidence>
<dbReference type="SUPFAM" id="SSF88659">
    <property type="entry name" value="Sigma3 and sigma4 domains of RNA polymerase sigma factors"/>
    <property type="match status" value="1"/>
</dbReference>
<dbReference type="RefSeq" id="WP_162669080.1">
    <property type="nucleotide sequence ID" value="NZ_LR593886.1"/>
</dbReference>
<evidence type="ECO:0000256" key="3">
    <source>
        <dbReference type="ARBA" id="ARBA00023082"/>
    </source>
</evidence>
<dbReference type="InterPro" id="IPR039425">
    <property type="entry name" value="RNA_pol_sigma-70-like"/>
</dbReference>
<accession>A0A6P2D380</accession>
<keyword evidence="5" id="KW-0472">Membrane</keyword>
<dbReference type="SUPFAM" id="SSF50969">
    <property type="entry name" value="YVTN repeat-like/Quinoprotein amine dehydrogenase"/>
    <property type="match status" value="1"/>
</dbReference>
<evidence type="ECO:0000256" key="5">
    <source>
        <dbReference type="SAM" id="Phobius"/>
    </source>
</evidence>
<evidence type="ECO:0000313" key="8">
    <source>
        <dbReference type="EMBL" id="VTR94564.1"/>
    </source>
</evidence>
<dbReference type="Pfam" id="PF04542">
    <property type="entry name" value="Sigma70_r2"/>
    <property type="match status" value="1"/>
</dbReference>
<dbReference type="Gene3D" id="1.10.10.10">
    <property type="entry name" value="Winged helix-like DNA-binding domain superfamily/Winged helix DNA-binding domain"/>
    <property type="match status" value="1"/>
</dbReference>
<keyword evidence="5" id="KW-0812">Transmembrane</keyword>
<feature type="transmembrane region" description="Helical" evidence="5">
    <location>
        <begin position="254"/>
        <end position="275"/>
    </location>
</feature>
<dbReference type="InterPro" id="IPR007627">
    <property type="entry name" value="RNA_pol_sigma70_r2"/>
</dbReference>
<keyword evidence="5" id="KW-1133">Transmembrane helix</keyword>
<dbReference type="Proteomes" id="UP000464178">
    <property type="component" value="Chromosome"/>
</dbReference>
<organism evidence="8 9">
    <name type="scientific">Gemmata massiliana</name>
    <dbReference type="NCBI Taxonomy" id="1210884"/>
    <lineage>
        <taxon>Bacteria</taxon>
        <taxon>Pseudomonadati</taxon>
        <taxon>Planctomycetota</taxon>
        <taxon>Planctomycetia</taxon>
        <taxon>Gemmatales</taxon>
        <taxon>Gemmataceae</taxon>
        <taxon>Gemmata</taxon>
    </lineage>
</organism>
<evidence type="ECO:0008006" key="10">
    <source>
        <dbReference type="Google" id="ProtNLM"/>
    </source>
</evidence>
<reference evidence="8 9" key="1">
    <citation type="submission" date="2019-05" db="EMBL/GenBank/DDBJ databases">
        <authorList>
            <consortium name="Science for Life Laboratories"/>
        </authorList>
    </citation>
    <scope>NUCLEOTIDE SEQUENCE [LARGE SCALE GENOMIC DNA]</scope>
    <source>
        <strain evidence="8">Soil9</strain>
    </source>
</reference>
<evidence type="ECO:0000256" key="2">
    <source>
        <dbReference type="ARBA" id="ARBA00023015"/>
    </source>
</evidence>
<keyword evidence="4" id="KW-0804">Transcription</keyword>
<dbReference type="GO" id="GO:0016987">
    <property type="term" value="F:sigma factor activity"/>
    <property type="evidence" value="ECO:0007669"/>
    <property type="project" value="UniProtKB-KW"/>
</dbReference>
<dbReference type="PANTHER" id="PTHR43133">
    <property type="entry name" value="RNA POLYMERASE ECF-TYPE SIGMA FACTO"/>
    <property type="match status" value="1"/>
</dbReference>
<gene>
    <name evidence="8" type="ORF">SOIL9_31500</name>
</gene>
<dbReference type="InterPro" id="IPR013325">
    <property type="entry name" value="RNA_pol_sigma_r2"/>
</dbReference>
<dbReference type="AlphaFoldDB" id="A0A6P2D380"/>
<feature type="domain" description="RNA polymerase sigma factor 70 region 4 type 2" evidence="7">
    <location>
        <begin position="136"/>
        <end position="185"/>
    </location>
</feature>
<dbReference type="InterPro" id="IPR013249">
    <property type="entry name" value="RNA_pol_sigma70_r4_t2"/>
</dbReference>
<dbReference type="Gene3D" id="2.130.10.10">
    <property type="entry name" value="YVTN repeat-like/Quinoprotein amine dehydrogenase"/>
    <property type="match status" value="1"/>
</dbReference>
<dbReference type="InterPro" id="IPR013324">
    <property type="entry name" value="RNA_pol_sigma_r3/r4-like"/>
</dbReference>
<dbReference type="GO" id="GO:0006352">
    <property type="term" value="P:DNA-templated transcription initiation"/>
    <property type="evidence" value="ECO:0007669"/>
    <property type="project" value="InterPro"/>
</dbReference>
<dbReference type="CDD" id="cd06171">
    <property type="entry name" value="Sigma70_r4"/>
    <property type="match status" value="1"/>
</dbReference>
<dbReference type="GO" id="GO:0003677">
    <property type="term" value="F:DNA binding"/>
    <property type="evidence" value="ECO:0007669"/>
    <property type="project" value="InterPro"/>
</dbReference>
<dbReference type="InterPro" id="IPR015943">
    <property type="entry name" value="WD40/YVTN_repeat-like_dom_sf"/>
</dbReference>
<sequence>MSTARPAEILRQLEHTGAPDVELLAQFVLTKSAVAFEELVRRHGALVLGVCRRVTRNPQDAEDAFQATFLVLAQKAGVLRSDVRLWSWLYGVAFRVSWRARRAAFRRRAREVLVSKLPEPRAPVSSPEGPELGSILDEELAALSECYREAIILCDLRGASREEAATALGIPEGTLSSRLANGRKKFAARLAKRGIALSVAVLPIAVAEAQGATAVPIELIRKTCELVTDYASSGTIPGPLAELTKRGLVVRKTFAFGLVMVAAITGAVIAANPIAAPPAGPPKPPATAKTEVVALPQGEQKALPALATPPRIIAGWDLPIANPERVIWAPLGDRLAVVGAVAIRAQSEGELRFQPAFVLLKYTGKSDPENIARTAMPRNGSVVGFTPDGKQLVTDRRERHLLSGLHQLVYWDPEKAEVGPVNSIPSLQNKAKLRTVSFDGVNVDDTYAFDSNGKTFRAVSYDRGAINEPKTLDVIEVDTTTGKSGKPLVTVPWASCTLSPNGKRLAFTVSDGARVRVYDIDNRDKPELSVFALPDKVDAKRNAVLLPHMFSPDGNRLVIFLGSNQAFVVDALTGKSVAALEGEPNWGRAVFNSDGRLLAMPERSALTIWDTSTGRRLKSWKSETAVFAFHPTRPLLVVAEPNGEGETRLGFWDFSAEVEKK</sequence>
<dbReference type="EMBL" id="LR593886">
    <property type="protein sequence ID" value="VTR94564.1"/>
    <property type="molecule type" value="Genomic_DNA"/>
</dbReference>
<dbReference type="SUPFAM" id="SSF88946">
    <property type="entry name" value="Sigma2 domain of RNA polymerase sigma factors"/>
    <property type="match status" value="1"/>
</dbReference>
<evidence type="ECO:0000259" key="6">
    <source>
        <dbReference type="Pfam" id="PF04542"/>
    </source>
</evidence>
<keyword evidence="3" id="KW-0731">Sigma factor</keyword>
<dbReference type="Gene3D" id="1.10.1740.10">
    <property type="match status" value="1"/>
</dbReference>
<feature type="domain" description="RNA polymerase sigma-70 region 2" evidence="6">
    <location>
        <begin position="39"/>
        <end position="103"/>
    </location>
</feature>
<dbReference type="KEGG" id="gms:SOIL9_31500"/>
<keyword evidence="2" id="KW-0805">Transcription regulation</keyword>
<evidence type="ECO:0000256" key="1">
    <source>
        <dbReference type="ARBA" id="ARBA00010641"/>
    </source>
</evidence>
<name>A0A6P2D380_9BACT</name>